<dbReference type="EC" id="7.1.1.9" evidence="3"/>
<dbReference type="InterPro" id="IPR035973">
    <property type="entry name" value="Cyt_c_oxidase_su3-like_sf"/>
</dbReference>
<dbReference type="Gene3D" id="1.20.120.80">
    <property type="entry name" value="Cytochrome c oxidase, subunit III, four-helix bundle"/>
    <property type="match status" value="1"/>
</dbReference>
<evidence type="ECO:0000256" key="4">
    <source>
        <dbReference type="ARBA" id="ARBA00022692"/>
    </source>
</evidence>
<feature type="transmembrane region" description="Helical" evidence="9">
    <location>
        <begin position="266"/>
        <end position="284"/>
    </location>
</feature>
<dbReference type="CDD" id="cd01665">
    <property type="entry name" value="Cyt_c_Oxidase_III"/>
    <property type="match status" value="1"/>
</dbReference>
<evidence type="ECO:0000256" key="9">
    <source>
        <dbReference type="SAM" id="Phobius"/>
    </source>
</evidence>
<evidence type="ECO:0000256" key="1">
    <source>
        <dbReference type="ARBA" id="ARBA00004141"/>
    </source>
</evidence>
<dbReference type="InterPro" id="IPR024791">
    <property type="entry name" value="Cyt_c/ubiquinol_Oxase_su3"/>
</dbReference>
<keyword evidence="5" id="KW-1278">Translocase</keyword>
<evidence type="ECO:0000256" key="6">
    <source>
        <dbReference type="ARBA" id="ARBA00022989"/>
    </source>
</evidence>
<dbReference type="GO" id="GO:0004129">
    <property type="term" value="F:cytochrome-c oxidase activity"/>
    <property type="evidence" value="ECO:0007669"/>
    <property type="project" value="UniProtKB-EC"/>
</dbReference>
<keyword evidence="11" id="KW-0560">Oxidoreductase</keyword>
<dbReference type="SUPFAM" id="SSF81452">
    <property type="entry name" value="Cytochrome c oxidase subunit III-like"/>
    <property type="match status" value="1"/>
</dbReference>
<gene>
    <name evidence="11" type="primary">ctaE_13</name>
    <name evidence="11" type="ORF">GALL_307630</name>
</gene>
<dbReference type="PROSITE" id="PS50253">
    <property type="entry name" value="COX3"/>
    <property type="match status" value="1"/>
</dbReference>
<dbReference type="PANTHER" id="PTHR11403">
    <property type="entry name" value="CYTOCHROME C OXIDASE SUBUNIT III"/>
    <property type="match status" value="1"/>
</dbReference>
<feature type="transmembrane region" description="Helical" evidence="9">
    <location>
        <begin position="45"/>
        <end position="63"/>
    </location>
</feature>
<dbReference type="InterPro" id="IPR013833">
    <property type="entry name" value="Cyt_c_oxidase_su3_a-hlx"/>
</dbReference>
<comment type="similarity">
    <text evidence="2">Belongs to the cytochrome c oxidase subunit 3 family.</text>
</comment>
<dbReference type="GO" id="GO:0019646">
    <property type="term" value="P:aerobic electron transport chain"/>
    <property type="evidence" value="ECO:0007669"/>
    <property type="project" value="InterPro"/>
</dbReference>
<keyword evidence="6 9" id="KW-1133">Transmembrane helix</keyword>
<feature type="transmembrane region" description="Helical" evidence="9">
    <location>
        <begin position="20"/>
        <end position="39"/>
    </location>
</feature>
<evidence type="ECO:0000313" key="11">
    <source>
        <dbReference type="EMBL" id="OIQ87385.1"/>
    </source>
</evidence>
<feature type="transmembrane region" description="Helical" evidence="9">
    <location>
        <begin position="149"/>
        <end position="169"/>
    </location>
</feature>
<proteinExistence type="inferred from homology"/>
<dbReference type="PANTHER" id="PTHR11403:SF7">
    <property type="entry name" value="CYTOCHROME C OXIDASE SUBUNIT 3"/>
    <property type="match status" value="1"/>
</dbReference>
<comment type="caution">
    <text evidence="11">The sequence shown here is derived from an EMBL/GenBank/DDBJ whole genome shotgun (WGS) entry which is preliminary data.</text>
</comment>
<dbReference type="InterPro" id="IPR000298">
    <property type="entry name" value="Cyt_c_oxidase-like_su3"/>
</dbReference>
<dbReference type="InterPro" id="IPR033945">
    <property type="entry name" value="Cyt_c_oxase_su3_dom"/>
</dbReference>
<dbReference type="Pfam" id="PF00510">
    <property type="entry name" value="COX3"/>
    <property type="match status" value="1"/>
</dbReference>
<keyword evidence="7 9" id="KW-0472">Membrane</keyword>
<evidence type="ECO:0000256" key="7">
    <source>
        <dbReference type="ARBA" id="ARBA00023136"/>
    </source>
</evidence>
<accession>A0A1J5QUP0</accession>
<evidence type="ECO:0000256" key="5">
    <source>
        <dbReference type="ARBA" id="ARBA00022967"/>
    </source>
</evidence>
<name>A0A1J5QUP0_9ZZZZ</name>
<dbReference type="AlphaFoldDB" id="A0A1J5QUP0"/>
<dbReference type="Gene3D" id="1.10.287.70">
    <property type="match status" value="1"/>
</dbReference>
<dbReference type="FunFam" id="1.20.120.80:FF:000003">
    <property type="entry name" value="Cytochrome c oxidase subunit 3"/>
    <property type="match status" value="1"/>
</dbReference>
<keyword evidence="4 9" id="KW-0812">Transmembrane</keyword>
<feature type="transmembrane region" description="Helical" evidence="9">
    <location>
        <begin position="181"/>
        <end position="198"/>
    </location>
</feature>
<dbReference type="GO" id="GO:0016020">
    <property type="term" value="C:membrane"/>
    <property type="evidence" value="ECO:0007669"/>
    <property type="project" value="UniProtKB-SubCell"/>
</dbReference>
<feature type="domain" description="Heme-copper oxidase subunit III family profile" evidence="10">
    <location>
        <begin position="6"/>
        <end position="285"/>
    </location>
</feature>
<feature type="transmembrane region" description="Helical" evidence="9">
    <location>
        <begin position="84"/>
        <end position="107"/>
    </location>
</feature>
<organism evidence="11">
    <name type="scientific">mine drainage metagenome</name>
    <dbReference type="NCBI Taxonomy" id="410659"/>
    <lineage>
        <taxon>unclassified sequences</taxon>
        <taxon>metagenomes</taxon>
        <taxon>ecological metagenomes</taxon>
    </lineage>
</organism>
<reference evidence="11" key="1">
    <citation type="submission" date="2016-10" db="EMBL/GenBank/DDBJ databases">
        <title>Sequence of Gallionella enrichment culture.</title>
        <authorList>
            <person name="Poehlein A."/>
            <person name="Muehling M."/>
            <person name="Daniel R."/>
        </authorList>
    </citation>
    <scope>NUCLEOTIDE SEQUENCE</scope>
</reference>
<evidence type="ECO:0000256" key="8">
    <source>
        <dbReference type="ARBA" id="ARBA00031625"/>
    </source>
</evidence>
<feature type="transmembrane region" description="Helical" evidence="9">
    <location>
        <begin position="218"/>
        <end position="245"/>
    </location>
</feature>
<dbReference type="GO" id="GO:0016491">
    <property type="term" value="F:oxidoreductase activity"/>
    <property type="evidence" value="ECO:0007669"/>
    <property type="project" value="UniProtKB-KW"/>
</dbReference>
<comment type="subcellular location">
    <subcellularLocation>
        <location evidence="1">Membrane</location>
        <topology evidence="1">Multi-pass membrane protein</topology>
    </subcellularLocation>
</comment>
<protein>
    <recommendedName>
        <fullName evidence="3">cytochrome-c oxidase</fullName>
        <ecNumber evidence="3">7.1.1.9</ecNumber>
    </recommendedName>
    <alternativeName>
        <fullName evidence="8">Cytochrome c oxidase polypeptide III</fullName>
    </alternativeName>
</protein>
<evidence type="ECO:0000259" key="10">
    <source>
        <dbReference type="PROSITE" id="PS50253"/>
    </source>
</evidence>
<sequence length="285" mass="32165">MSTTANHNGYFVPGPSPFPVLAATGLVMVAFGAAFWFNGVPHGQWLAAFGLLWLVFTLYRWFGRAISESEGGMHNQAVDTSFRWSMSWFIFSEVMFFASFFGALYYARVYSVPDLGALHSQILWPHFQAAWPSVGPSGLIPAVKAMDPWPIPTINTALLLSSGLTLTISHHALRADHRQKAIFWLASTVLLGVCFLFLQGYEYHHAYTELGLKLTSGIYGSTFFMLTGFHGFHVFLGATMLTVVLRRMIRGDFTAEHHFAFEGAAWYWHFVDVVWLLLYVLVYWL</sequence>
<evidence type="ECO:0000256" key="3">
    <source>
        <dbReference type="ARBA" id="ARBA00012949"/>
    </source>
</evidence>
<dbReference type="EMBL" id="MLJW01000425">
    <property type="protein sequence ID" value="OIQ87385.1"/>
    <property type="molecule type" value="Genomic_DNA"/>
</dbReference>
<evidence type="ECO:0000256" key="2">
    <source>
        <dbReference type="ARBA" id="ARBA00010581"/>
    </source>
</evidence>